<reference evidence="10" key="2">
    <citation type="submission" date="2015-02" db="UniProtKB">
        <authorList>
            <consortium name="EnsemblMetazoa"/>
        </authorList>
    </citation>
    <scope>IDENTIFICATION</scope>
</reference>
<comment type="similarity">
    <text evidence="2">Belongs to the SPF27 family.</text>
</comment>
<dbReference type="GO" id="GO:0071011">
    <property type="term" value="C:precatalytic spliceosome"/>
    <property type="evidence" value="ECO:0007669"/>
    <property type="project" value="TreeGrafter"/>
</dbReference>
<evidence type="ECO:0000256" key="8">
    <source>
        <dbReference type="SAM" id="Coils"/>
    </source>
</evidence>
<dbReference type="GO" id="GO:0000974">
    <property type="term" value="C:Prp19 complex"/>
    <property type="evidence" value="ECO:0007669"/>
    <property type="project" value="TreeGrafter"/>
</dbReference>
<feature type="coiled-coil region" evidence="8">
    <location>
        <begin position="135"/>
        <end position="162"/>
    </location>
</feature>
<dbReference type="InterPro" id="IPR008409">
    <property type="entry name" value="SPF27"/>
</dbReference>
<evidence type="ECO:0000256" key="1">
    <source>
        <dbReference type="ARBA" id="ARBA00004123"/>
    </source>
</evidence>
<dbReference type="eggNOG" id="KOG3096">
    <property type="taxonomic scope" value="Eukaryota"/>
</dbReference>
<comment type="subcellular location">
    <subcellularLocation>
        <location evidence="1">Nucleus</location>
    </subcellularLocation>
</comment>
<evidence type="ECO:0000313" key="11">
    <source>
        <dbReference type="Proteomes" id="UP000014500"/>
    </source>
</evidence>
<dbReference type="Proteomes" id="UP000014500">
    <property type="component" value="Unassembled WGS sequence"/>
</dbReference>
<name>T1ISD0_STRMM</name>
<dbReference type="EMBL" id="AFFK01018942">
    <property type="status" value="NOT_ANNOTATED_CDS"/>
    <property type="molecule type" value="Genomic_DNA"/>
</dbReference>
<evidence type="ECO:0000256" key="3">
    <source>
        <dbReference type="ARBA" id="ARBA00014158"/>
    </source>
</evidence>
<dbReference type="EnsemblMetazoa" id="SMAR003998-RA">
    <property type="protein sequence ID" value="SMAR003998-PA"/>
    <property type="gene ID" value="SMAR003998"/>
</dbReference>
<evidence type="ECO:0000256" key="5">
    <source>
        <dbReference type="ARBA" id="ARBA00022728"/>
    </source>
</evidence>
<keyword evidence="5" id="KW-0747">Spliceosome</keyword>
<organism evidence="10 11">
    <name type="scientific">Strigamia maritima</name>
    <name type="common">European centipede</name>
    <name type="synonym">Geophilus maritimus</name>
    <dbReference type="NCBI Taxonomy" id="126957"/>
    <lineage>
        <taxon>Eukaryota</taxon>
        <taxon>Metazoa</taxon>
        <taxon>Ecdysozoa</taxon>
        <taxon>Arthropoda</taxon>
        <taxon>Myriapoda</taxon>
        <taxon>Chilopoda</taxon>
        <taxon>Pleurostigmophora</taxon>
        <taxon>Geophilomorpha</taxon>
        <taxon>Linotaeniidae</taxon>
        <taxon>Strigamia</taxon>
    </lineage>
</organism>
<evidence type="ECO:0000313" key="10">
    <source>
        <dbReference type="EnsemblMetazoa" id="SMAR003998-PA"/>
    </source>
</evidence>
<evidence type="ECO:0000256" key="2">
    <source>
        <dbReference type="ARBA" id="ARBA00010788"/>
    </source>
</evidence>
<feature type="region of interest" description="Disordered" evidence="9">
    <location>
        <begin position="211"/>
        <end position="234"/>
    </location>
</feature>
<dbReference type="HOGENOM" id="CLU_082523_2_1_1"/>
<dbReference type="GO" id="GO:0008380">
    <property type="term" value="P:RNA splicing"/>
    <property type="evidence" value="ECO:0007669"/>
    <property type="project" value="UniProtKB-KW"/>
</dbReference>
<dbReference type="PANTHER" id="PTHR13296">
    <property type="entry name" value="BCAS2 PROTEIN"/>
    <property type="match status" value="1"/>
</dbReference>
<proteinExistence type="inferred from homology"/>
<evidence type="ECO:0000256" key="4">
    <source>
        <dbReference type="ARBA" id="ARBA00022664"/>
    </source>
</evidence>
<dbReference type="PhylomeDB" id="T1ISD0"/>
<keyword evidence="6" id="KW-0508">mRNA splicing</keyword>
<evidence type="ECO:0000256" key="6">
    <source>
        <dbReference type="ARBA" id="ARBA00023187"/>
    </source>
</evidence>
<protein>
    <recommendedName>
        <fullName evidence="3">Pre-mRNA-splicing factor SPF27</fullName>
    </recommendedName>
</protein>
<dbReference type="PANTHER" id="PTHR13296:SF0">
    <property type="entry name" value="PRE-MRNA-SPLICING FACTOR SPF27"/>
    <property type="match status" value="1"/>
</dbReference>
<feature type="compositionally biased region" description="Acidic residues" evidence="9">
    <location>
        <begin position="221"/>
        <end position="234"/>
    </location>
</feature>
<reference evidence="11" key="1">
    <citation type="submission" date="2011-05" db="EMBL/GenBank/DDBJ databases">
        <authorList>
            <person name="Richards S.R."/>
            <person name="Qu J."/>
            <person name="Jiang H."/>
            <person name="Jhangiani S.N."/>
            <person name="Agravi P."/>
            <person name="Goodspeed R."/>
            <person name="Gross S."/>
            <person name="Mandapat C."/>
            <person name="Jackson L."/>
            <person name="Mathew T."/>
            <person name="Pu L."/>
            <person name="Thornton R."/>
            <person name="Saada N."/>
            <person name="Wilczek-Boney K.B."/>
            <person name="Lee S."/>
            <person name="Kovar C."/>
            <person name="Wu Y."/>
            <person name="Scherer S.E."/>
            <person name="Worley K.C."/>
            <person name="Muzny D.M."/>
            <person name="Gibbs R."/>
        </authorList>
    </citation>
    <scope>NUCLEOTIDE SEQUENCE</scope>
    <source>
        <strain evidence="11">Brora</strain>
    </source>
</reference>
<keyword evidence="4" id="KW-0507">mRNA processing</keyword>
<sequence length="234" mass="27220">MASDSTVIVDALPYIDQGYDDPGVREAALAMVEEETRRYRPTKNYLDYLPALQLSTFETDIMKTEFERLQARLPMEMLSMKRYELPQPPPGKMTDLLAWSECVDNSMAQLEHQATRIANLELMSEYGCEAWKVYNAVLVQMLNQAQKQLQNLRKHVQEVNWHRKNAQTLAGEKLRHLEASWVGLVSKNYEIEQACAEVEKQLKRLEYERNIQDTNNAKMDEPEDENDLETEMES</sequence>
<evidence type="ECO:0000256" key="7">
    <source>
        <dbReference type="ARBA" id="ARBA00023242"/>
    </source>
</evidence>
<dbReference type="AlphaFoldDB" id="T1ISD0"/>
<dbReference type="STRING" id="126957.T1ISD0"/>
<dbReference type="OMA" id="SAWQESI"/>
<dbReference type="GO" id="GO:0006397">
    <property type="term" value="P:mRNA processing"/>
    <property type="evidence" value="ECO:0007669"/>
    <property type="project" value="UniProtKB-KW"/>
</dbReference>
<dbReference type="GO" id="GO:0071013">
    <property type="term" value="C:catalytic step 2 spliceosome"/>
    <property type="evidence" value="ECO:0007669"/>
    <property type="project" value="TreeGrafter"/>
</dbReference>
<keyword evidence="11" id="KW-1185">Reference proteome</keyword>
<keyword evidence="7" id="KW-0539">Nucleus</keyword>
<accession>T1ISD0</accession>
<dbReference type="Pfam" id="PF05700">
    <property type="entry name" value="BCAS2"/>
    <property type="match status" value="1"/>
</dbReference>
<evidence type="ECO:0000256" key="9">
    <source>
        <dbReference type="SAM" id="MobiDB-lite"/>
    </source>
</evidence>
<keyword evidence="8" id="KW-0175">Coiled coil</keyword>